<dbReference type="GO" id="GO:0016020">
    <property type="term" value="C:membrane"/>
    <property type="evidence" value="ECO:0007669"/>
    <property type="project" value="UniProtKB-SubCell"/>
</dbReference>
<dbReference type="Pfam" id="PF01975">
    <property type="entry name" value="SurE"/>
    <property type="match status" value="2"/>
</dbReference>
<protein>
    <recommendedName>
        <fullName evidence="4">5'-nucleotidase</fullName>
        <ecNumber evidence="4">3.1.3.5</ecNumber>
    </recommendedName>
</protein>
<accession>A0A1U7GYY0</accession>
<dbReference type="PRINTS" id="PR01488">
    <property type="entry name" value="RTXTOXINA"/>
</dbReference>
<dbReference type="Gene3D" id="2.120.10.30">
    <property type="entry name" value="TolB, C-terminal domain"/>
    <property type="match status" value="1"/>
</dbReference>
<dbReference type="Gene3D" id="3.40.1210.10">
    <property type="entry name" value="Survival protein SurE-like phosphatase/nucleotidase"/>
    <property type="match status" value="2"/>
</dbReference>
<dbReference type="SUPFAM" id="SSF51120">
    <property type="entry name" value="beta-Roll"/>
    <property type="match status" value="1"/>
</dbReference>
<dbReference type="SUPFAM" id="SSF64167">
    <property type="entry name" value="SurE-like"/>
    <property type="match status" value="2"/>
</dbReference>
<keyword evidence="10" id="KW-0472">Membrane</keyword>
<dbReference type="PANTHER" id="PTHR30457:SF0">
    <property type="entry name" value="PHOSPHATASE, PUTATIVE (AFU_ORTHOLOGUE AFUA_4G01070)-RELATED"/>
    <property type="match status" value="1"/>
</dbReference>
<evidence type="ECO:0000313" key="12">
    <source>
        <dbReference type="EMBL" id="OKH13624.1"/>
    </source>
</evidence>
<dbReference type="InterPro" id="IPR003431">
    <property type="entry name" value="B-propeller_Phytase"/>
</dbReference>
<evidence type="ECO:0000256" key="3">
    <source>
        <dbReference type="ARBA" id="ARBA00011062"/>
    </source>
</evidence>
<evidence type="ECO:0000256" key="5">
    <source>
        <dbReference type="ARBA" id="ARBA00022656"/>
    </source>
</evidence>
<dbReference type="GO" id="GO:0005576">
    <property type="term" value="C:extracellular region"/>
    <property type="evidence" value="ECO:0007669"/>
    <property type="project" value="InterPro"/>
</dbReference>
<dbReference type="InterPro" id="IPR003995">
    <property type="entry name" value="RTX_toxin_determinant-A"/>
</dbReference>
<evidence type="ECO:0000256" key="4">
    <source>
        <dbReference type="ARBA" id="ARBA00012643"/>
    </source>
</evidence>
<dbReference type="InterPro" id="IPR018511">
    <property type="entry name" value="Hemolysin-typ_Ca-bd_CS"/>
</dbReference>
<comment type="subcellular location">
    <subcellularLocation>
        <location evidence="2">Membrane</location>
    </subcellularLocation>
</comment>
<dbReference type="InterPro" id="IPR011049">
    <property type="entry name" value="Serralysin-like_metalloprot_C"/>
</dbReference>
<sequence length="1132" mass="120858">MRLIFSQRRFLSFFGGITKAQERGKILGFAVSDFPYKLRTPAPMTSASTLFSSTIQSDQENIAVVAPTTETPSIIDDEDFFSAQPLNILLVNDDGYQAEGIKVLYEALVAAGHHVTLVAPKQQQSGKGTAIDADKIFQPTEVVNYAENQWYVDGTPVVTTLAGLDYILQDHPPDLVISGINEGENLGYGAISSGTLSAAVTALQKGIPAIAISAGIKLEETSEDYPSTQEAYEIGAKYVVDLIAQLQETQAGETLLPKGVGLNVNIPADKVVKGVSYTGFDEATSLALRFGDLPSGGQSLLLTSESLATGEVPDLDSEGEQFLAGRITVTSIDGNWSAEADRREVISDRLGEVTILPVVKPLNILLVNDDGYQAEGIKILYEELVAAGHYVTLVAPKQQQSGKGTSINTDQLFQPIEVVSYGENQWYVDSTPVVTTKAGLDYILSDNPPDLVISGINQGENIGLSAVSSGTLSAAVTAVLEDIPSIAVSAGIKLEEAQQNYPSTQKAYRVGAEYIVNLIAQLQATQAEDISILPTGIGLNVNIPAVDNIKGVAVTEFDQATSLGFRFGNLPLTFGEGQGLLLVPGTPSDNPNPISEGEQFLAGYITVTPFDGDWGSNQSDRQLLAAKLSQALLGDADDPAIWVNPDNSEQSLIIATLKDGGLVTFNLDGSVNQDLTVRPYGDERYNNVDLIYGFDLNGKIVDLAIASDRQNDTLVIWTIDPDTHQLTEVTADDLNDPTATIFGIDDGEQTAYGVATYTSPTSGDAYVFVSQRENNQIAQLKLIANPDGTVSAKTVRILSVPANDLENPQFEGMVVDQELGDLYAAQEQRGIWKFLAEPNAESAGELIEAVTPEGNVITPDAEGLTIYYGANRTGYLIASSQGDSTFAVFRREGENEYLGSIVIGDGNGIDGVQESDGAAVINTPLGSEFPYGLLVVHDGDNEPALLVEDDGEIENINSNFKYIDWREFAIAFENPLDIAPISYDPRHPGSDFLITANIVGTDEDDRLFGRKTNERLLGKAGNDWLFGCAGHDILLGGDGNDFLNGGKGDDTLSGGDDRDVFFLSLDQGQDVITDFTVGVDLLALSKGLTFSNLAIAQDNNNTIISVADNCDIIATLTGVQANTITSGSFISL</sequence>
<dbReference type="InterPro" id="IPR011042">
    <property type="entry name" value="6-blade_b-propeller_TolB-like"/>
</dbReference>
<dbReference type="PROSITE" id="PS51662">
    <property type="entry name" value="BP_PHYTASE"/>
    <property type="match status" value="1"/>
</dbReference>
<dbReference type="GO" id="GO:0008253">
    <property type="term" value="F:5'-nucleotidase activity"/>
    <property type="evidence" value="ECO:0007669"/>
    <property type="project" value="UniProtKB-EC"/>
</dbReference>
<dbReference type="InterPro" id="IPR001343">
    <property type="entry name" value="Hemolysn_Ca-bd"/>
</dbReference>
<dbReference type="GO" id="GO:0090729">
    <property type="term" value="F:toxin activity"/>
    <property type="evidence" value="ECO:0007669"/>
    <property type="project" value="UniProtKB-KW"/>
</dbReference>
<dbReference type="PANTHER" id="PTHR30457">
    <property type="entry name" value="5'-NUCLEOTIDASE SURE"/>
    <property type="match status" value="1"/>
</dbReference>
<dbReference type="RefSeq" id="WP_073556004.1">
    <property type="nucleotide sequence ID" value="NZ_MRCA01000006.1"/>
</dbReference>
<keyword evidence="8" id="KW-0378">Hydrolase</keyword>
<dbReference type="EMBL" id="MRCA01000006">
    <property type="protein sequence ID" value="OKH13624.1"/>
    <property type="molecule type" value="Genomic_DNA"/>
</dbReference>
<evidence type="ECO:0000313" key="13">
    <source>
        <dbReference type="Proteomes" id="UP000186391"/>
    </source>
</evidence>
<name>A0A1U7GYY0_9CYAN</name>
<keyword evidence="13" id="KW-1185">Reference proteome</keyword>
<gene>
    <name evidence="12" type="ORF">NIES592_13485</name>
</gene>
<evidence type="ECO:0000256" key="2">
    <source>
        <dbReference type="ARBA" id="ARBA00004370"/>
    </source>
</evidence>
<dbReference type="InterPro" id="IPR036523">
    <property type="entry name" value="SurE-like_sf"/>
</dbReference>
<keyword evidence="9" id="KW-0843">Virulence</keyword>
<dbReference type="SUPFAM" id="SSF50956">
    <property type="entry name" value="Thermostable phytase (3-phytase)"/>
    <property type="match status" value="1"/>
</dbReference>
<dbReference type="OrthoDB" id="9780815at2"/>
<dbReference type="Pfam" id="PF00353">
    <property type="entry name" value="HemolysinCabind"/>
    <property type="match status" value="1"/>
</dbReference>
<evidence type="ECO:0000256" key="8">
    <source>
        <dbReference type="ARBA" id="ARBA00022801"/>
    </source>
</evidence>
<dbReference type="Gene3D" id="2.150.10.10">
    <property type="entry name" value="Serralysin-like metalloprotease, C-terminal"/>
    <property type="match status" value="2"/>
</dbReference>
<dbReference type="NCBIfam" id="TIGR00087">
    <property type="entry name" value="surE"/>
    <property type="match status" value="1"/>
</dbReference>
<reference evidence="12 13" key="1">
    <citation type="submission" date="2016-11" db="EMBL/GenBank/DDBJ databases">
        <title>Draft Genome Sequences of Nine Cyanobacterial Strains from Diverse Habitats.</title>
        <authorList>
            <person name="Zhu T."/>
            <person name="Hou S."/>
            <person name="Lu X."/>
            <person name="Hess W.R."/>
        </authorList>
    </citation>
    <scope>NUCLEOTIDE SEQUENCE [LARGE SCALE GENOMIC DNA]</scope>
    <source>
        <strain evidence="12 13">NIES-592</strain>
    </source>
</reference>
<dbReference type="PROSITE" id="PS00330">
    <property type="entry name" value="HEMOLYSIN_CALCIUM"/>
    <property type="match status" value="3"/>
</dbReference>
<evidence type="ECO:0000256" key="7">
    <source>
        <dbReference type="ARBA" id="ARBA00022737"/>
    </source>
</evidence>
<dbReference type="GO" id="GO:0016158">
    <property type="term" value="F:inositol hexakisphosphate 3-phosphatase activity"/>
    <property type="evidence" value="ECO:0007669"/>
    <property type="project" value="InterPro"/>
</dbReference>
<evidence type="ECO:0000259" key="11">
    <source>
        <dbReference type="PROSITE" id="PS51662"/>
    </source>
</evidence>
<dbReference type="InterPro" id="IPR002828">
    <property type="entry name" value="SurE-like_Pase/nucleotidase"/>
</dbReference>
<dbReference type="AlphaFoldDB" id="A0A1U7GYY0"/>
<comment type="catalytic activity">
    <reaction evidence="1">
        <text>a ribonucleoside 5'-phosphate + H2O = a ribonucleoside + phosphate</text>
        <dbReference type="Rhea" id="RHEA:12484"/>
        <dbReference type="ChEBI" id="CHEBI:15377"/>
        <dbReference type="ChEBI" id="CHEBI:18254"/>
        <dbReference type="ChEBI" id="CHEBI:43474"/>
        <dbReference type="ChEBI" id="CHEBI:58043"/>
        <dbReference type="EC" id="3.1.3.5"/>
    </reaction>
</comment>
<comment type="similarity">
    <text evidence="3">Belongs to the SurE nucleotidase family.</text>
</comment>
<proteinExistence type="inferred from homology"/>
<keyword evidence="5" id="KW-0800">Toxin</keyword>
<dbReference type="GO" id="GO:0005509">
    <property type="term" value="F:calcium ion binding"/>
    <property type="evidence" value="ECO:0007669"/>
    <property type="project" value="InterPro"/>
</dbReference>
<comment type="caution">
    <text evidence="12">The sequence shown here is derived from an EMBL/GenBank/DDBJ whole genome shotgun (WGS) entry which is preliminary data.</text>
</comment>
<dbReference type="Pfam" id="PF02333">
    <property type="entry name" value="Phytase"/>
    <property type="match status" value="1"/>
</dbReference>
<organism evidence="12 13">
    <name type="scientific">Fischerella major NIES-592</name>
    <dbReference type="NCBI Taxonomy" id="210994"/>
    <lineage>
        <taxon>Bacteria</taxon>
        <taxon>Bacillati</taxon>
        <taxon>Cyanobacteriota</taxon>
        <taxon>Cyanophyceae</taxon>
        <taxon>Nostocales</taxon>
        <taxon>Hapalosiphonaceae</taxon>
        <taxon>Fischerella</taxon>
    </lineage>
</organism>
<dbReference type="Proteomes" id="UP000186391">
    <property type="component" value="Unassembled WGS sequence"/>
</dbReference>
<dbReference type="PRINTS" id="PR00313">
    <property type="entry name" value="CABNDNGRPT"/>
</dbReference>
<evidence type="ECO:0000256" key="1">
    <source>
        <dbReference type="ARBA" id="ARBA00000815"/>
    </source>
</evidence>
<feature type="domain" description="BPP" evidence="11">
    <location>
        <begin position="613"/>
        <end position="972"/>
    </location>
</feature>
<keyword evidence="7" id="KW-0677">Repeat</keyword>
<evidence type="ECO:0000256" key="10">
    <source>
        <dbReference type="ARBA" id="ARBA00023136"/>
    </source>
</evidence>
<keyword evidence="6" id="KW-0479">Metal-binding</keyword>
<evidence type="ECO:0000256" key="9">
    <source>
        <dbReference type="ARBA" id="ARBA00023026"/>
    </source>
</evidence>
<dbReference type="EC" id="3.1.3.5" evidence="4"/>
<evidence type="ECO:0000256" key="6">
    <source>
        <dbReference type="ARBA" id="ARBA00022723"/>
    </source>
</evidence>
<dbReference type="InterPro" id="IPR030048">
    <property type="entry name" value="SurE"/>
</dbReference>